<dbReference type="Proteomes" id="UP000001400">
    <property type="component" value="Chromosome"/>
</dbReference>
<dbReference type="GO" id="GO:0030688">
    <property type="term" value="C:preribosome, small subunit precursor"/>
    <property type="evidence" value="ECO:0007669"/>
    <property type="project" value="TreeGrafter"/>
</dbReference>
<proteinExistence type="inferred from homology"/>
<dbReference type="Pfam" id="PF17146">
    <property type="entry name" value="PIN_6"/>
    <property type="match status" value="1"/>
</dbReference>
<evidence type="ECO:0000256" key="2">
    <source>
        <dbReference type="ARBA" id="ARBA00021078"/>
    </source>
</evidence>
<evidence type="ECO:0000259" key="8">
    <source>
        <dbReference type="SMART" id="SM00670"/>
    </source>
</evidence>
<dbReference type="EMBL" id="CP001941">
    <property type="protein sequence ID" value="ADD07942.1"/>
    <property type="molecule type" value="Genomic_DNA"/>
</dbReference>
<dbReference type="KEGG" id="abi:Aboo_0130"/>
<dbReference type="PANTHER" id="PTHR12814:SF2">
    <property type="entry name" value="RNA-BINDING PROTEIN NOB1"/>
    <property type="match status" value="1"/>
</dbReference>
<evidence type="ECO:0000256" key="3">
    <source>
        <dbReference type="ARBA" id="ARBA00022649"/>
    </source>
</evidence>
<dbReference type="InterPro" id="IPR029060">
    <property type="entry name" value="PIN-like_dom_sf"/>
</dbReference>
<dbReference type="GO" id="GO:0004521">
    <property type="term" value="F:RNA endonuclease activity"/>
    <property type="evidence" value="ECO:0007669"/>
    <property type="project" value="UniProtKB-ARBA"/>
</dbReference>
<keyword evidence="3" id="KW-1277">Toxin-antitoxin system</keyword>
<evidence type="ECO:0000313" key="10">
    <source>
        <dbReference type="Proteomes" id="UP000001400"/>
    </source>
</evidence>
<dbReference type="GO" id="GO:0046872">
    <property type="term" value="F:metal ion binding"/>
    <property type="evidence" value="ECO:0007669"/>
    <property type="project" value="UniProtKB-KW"/>
</dbReference>
<dbReference type="GO" id="GO:0005737">
    <property type="term" value="C:cytoplasm"/>
    <property type="evidence" value="ECO:0007669"/>
    <property type="project" value="UniProtKB-ARBA"/>
</dbReference>
<reference evidence="9" key="1">
    <citation type="submission" date="2010-02" db="EMBL/GenBank/DDBJ databases">
        <title>Complete sequence of Aciduliprofundum boonei T469.</title>
        <authorList>
            <consortium name="US DOE Joint Genome Institute"/>
            <person name="Lucas S."/>
            <person name="Copeland A."/>
            <person name="Lapidus A."/>
            <person name="Cheng J.-F."/>
            <person name="Bruce D."/>
            <person name="Goodwin L."/>
            <person name="Pitluck S."/>
            <person name="Saunders E."/>
            <person name="Detter J.C."/>
            <person name="Han C."/>
            <person name="Tapia R."/>
            <person name="Land M."/>
            <person name="Hauser L."/>
            <person name="Kyrpides N."/>
            <person name="Mikhailova N."/>
            <person name="Flores G."/>
            <person name="Reysenbach A.-L."/>
            <person name="Woyke T."/>
        </authorList>
    </citation>
    <scope>NUCLEOTIDE SEQUENCE</scope>
    <source>
        <strain evidence="9">T469</strain>
    </source>
</reference>
<dbReference type="CDD" id="cd09876">
    <property type="entry name" value="PIN_Nob1-like"/>
    <property type="match status" value="1"/>
</dbReference>
<dbReference type="SUPFAM" id="SSF88723">
    <property type="entry name" value="PIN domain-like"/>
    <property type="match status" value="1"/>
</dbReference>
<evidence type="ECO:0000313" key="9">
    <source>
        <dbReference type="EMBL" id="ADD07942.1"/>
    </source>
</evidence>
<dbReference type="GO" id="GO:0016787">
    <property type="term" value="F:hydrolase activity"/>
    <property type="evidence" value="ECO:0007669"/>
    <property type="project" value="UniProtKB-KW"/>
</dbReference>
<keyword evidence="6" id="KW-0378">Hydrolase</keyword>
<evidence type="ECO:0000256" key="7">
    <source>
        <dbReference type="ARBA" id="ARBA00045770"/>
    </source>
</evidence>
<dbReference type="Gene3D" id="3.40.50.1010">
    <property type="entry name" value="5'-nuclease"/>
    <property type="match status" value="1"/>
</dbReference>
<evidence type="ECO:0000256" key="6">
    <source>
        <dbReference type="ARBA" id="ARBA00022801"/>
    </source>
</evidence>
<dbReference type="InterPro" id="IPR039907">
    <property type="entry name" value="NOB1"/>
</dbReference>
<sequence>MMMQCSAVERLVLDSSALIEGFVPPANYEIYIPPGVAEEVRDKSLDFTLLKIVSPSRYNTKLAVKAAKETGDFPSLSNVDIEVIALAIQLNAKIVTDDYAIQNVASHLGLDFEGVHQEKIKEKRKWKWRCTSCGRYFNHYYEQCPVCGGELKRVKSSGKKL</sequence>
<name>D3TBK7_ACIB4</name>
<keyword evidence="5" id="KW-0479">Metal-binding</keyword>
<evidence type="ECO:0000256" key="1">
    <source>
        <dbReference type="ARBA" id="ARBA00005858"/>
    </source>
</evidence>
<dbReference type="SMART" id="SM00670">
    <property type="entry name" value="PINc"/>
    <property type="match status" value="1"/>
</dbReference>
<comment type="function">
    <text evidence="7">Toxic component of a type II toxin-antitoxin (TA) system. Processes pre-16S-rRNA at its 3' end (the D-site) to yield the mature 3' end.</text>
</comment>
<dbReference type="GO" id="GO:0030490">
    <property type="term" value="P:maturation of SSU-rRNA"/>
    <property type="evidence" value="ECO:0007669"/>
    <property type="project" value="TreeGrafter"/>
</dbReference>
<keyword evidence="10" id="KW-1185">Reference proteome</keyword>
<organism evidence="9 10">
    <name type="scientific">Aciduliprofundum boonei (strain DSM 19572 / T469)</name>
    <dbReference type="NCBI Taxonomy" id="439481"/>
    <lineage>
        <taxon>Archaea</taxon>
        <taxon>Methanobacteriati</taxon>
        <taxon>Thermoplasmatota</taxon>
        <taxon>DHVE2 group</taxon>
        <taxon>Candidatus Aciduliprofundum</taxon>
    </lineage>
</organism>
<dbReference type="GeneID" id="8827066"/>
<dbReference type="AlphaFoldDB" id="D3TBK7"/>
<evidence type="ECO:0000256" key="5">
    <source>
        <dbReference type="ARBA" id="ARBA00022723"/>
    </source>
</evidence>
<dbReference type="PANTHER" id="PTHR12814">
    <property type="entry name" value="RNA-BINDING PROTEIN NOB1"/>
    <property type="match status" value="1"/>
</dbReference>
<feature type="domain" description="PIN" evidence="8">
    <location>
        <begin position="9"/>
        <end position="103"/>
    </location>
</feature>
<comment type="similarity">
    <text evidence="1">Belongs to the NOB1 family.</text>
</comment>
<keyword evidence="4" id="KW-0540">Nuclease</keyword>
<gene>
    <name evidence="9" type="ordered locus">Aboo_0130</name>
</gene>
<protein>
    <recommendedName>
        <fullName evidence="2">Endoribonuclease Nob1</fullName>
    </recommendedName>
</protein>
<dbReference type="InterPro" id="IPR033411">
    <property type="entry name" value="Ribonuclease_PIN"/>
</dbReference>
<evidence type="ECO:0000256" key="4">
    <source>
        <dbReference type="ARBA" id="ARBA00022722"/>
    </source>
</evidence>
<dbReference type="FunFam" id="3.40.50.1010:FF:000020">
    <property type="entry name" value="20S-pre-rRNA D-site endonuclease NOB1"/>
    <property type="match status" value="1"/>
</dbReference>
<accession>D3TBK7</accession>
<dbReference type="RefSeq" id="WP_012997045.1">
    <property type="nucleotide sequence ID" value="NC_013926.1"/>
</dbReference>
<dbReference type="InterPro" id="IPR002716">
    <property type="entry name" value="PIN_dom"/>
</dbReference>
<dbReference type="HOGENOM" id="CLU_109674_1_0_2"/>